<gene>
    <name evidence="2" type="ORF">ATN00_22455</name>
    <name evidence="3" type="ORF">ATN00_22470</name>
    <name evidence="4" type="ORF">ATN00_22490</name>
</gene>
<dbReference type="EMBL" id="CP013270">
    <property type="protein sequence ID" value="ALR23268.1"/>
    <property type="molecule type" value="Genomic_DNA"/>
</dbReference>
<dbReference type="Proteomes" id="UP000056968">
    <property type="component" value="Plasmid pDE6"/>
</dbReference>
<keyword evidence="3" id="KW-0614">Plasmid</keyword>
<dbReference type="KEGG" id="sbd:ATN00_22455"/>
<organism evidence="3 5">
    <name type="scientific">Sphingobium baderi</name>
    <dbReference type="NCBI Taxonomy" id="1332080"/>
    <lineage>
        <taxon>Bacteria</taxon>
        <taxon>Pseudomonadati</taxon>
        <taxon>Pseudomonadota</taxon>
        <taxon>Alphaproteobacteria</taxon>
        <taxon>Sphingomonadales</taxon>
        <taxon>Sphingomonadaceae</taxon>
        <taxon>Sphingobium</taxon>
    </lineage>
</organism>
<sequence>METTARPTIDQKIARKEAELARLRQQGRALETGQKIVLGGLLLNAARNDPAIRKWLIAELPSAVTREVDRKRLAPIVAELVKLDG</sequence>
<evidence type="ECO:0000256" key="1">
    <source>
        <dbReference type="SAM" id="Coils"/>
    </source>
</evidence>
<geneLocation type="plasmid" evidence="3 5">
    <name>pDE6</name>
</geneLocation>
<keyword evidence="1" id="KW-0175">Coiled coil</keyword>
<dbReference type="KEGG" id="sbd:ATN00_22490"/>
<dbReference type="EMBL" id="CP013270">
    <property type="protein sequence ID" value="ALR23273.1"/>
    <property type="molecule type" value="Genomic_DNA"/>
</dbReference>
<keyword evidence="5" id="KW-1185">Reference proteome</keyword>
<proteinExistence type="predicted"/>
<evidence type="ECO:0000313" key="3">
    <source>
        <dbReference type="EMBL" id="ALR23270.1"/>
    </source>
</evidence>
<dbReference type="KEGG" id="sbd:ATN00_22470"/>
<dbReference type="OrthoDB" id="7224772at2"/>
<dbReference type="RefSeq" id="WP_062069544.1">
    <property type="nucleotide sequence ID" value="NZ_CP013270.1"/>
</dbReference>
<feature type="coiled-coil region" evidence="1">
    <location>
        <begin position="6"/>
        <end position="33"/>
    </location>
</feature>
<evidence type="ECO:0000313" key="2">
    <source>
        <dbReference type="EMBL" id="ALR23268.1"/>
    </source>
</evidence>
<evidence type="ECO:0008006" key="6">
    <source>
        <dbReference type="Google" id="ProtNLM"/>
    </source>
</evidence>
<evidence type="ECO:0000313" key="4">
    <source>
        <dbReference type="EMBL" id="ALR23273.1"/>
    </source>
</evidence>
<dbReference type="AlphaFoldDB" id="A0A0S3F652"/>
<name>A0A0S3F652_9SPHN</name>
<reference evidence="3 5" key="1">
    <citation type="submission" date="2015-11" db="EMBL/GenBank/DDBJ databases">
        <title>A Two-component Flavoprotein Monooxygenase System MeaXY Responsible for para-Hydroxylation of 2-Methyl-6-ethylaniline and 2,6-Diethylaniline in Sphingobium baderi DE-13.</title>
        <authorList>
            <person name="Cheng M."/>
            <person name="Meng Q."/>
            <person name="Yang Y."/>
            <person name="Chu C."/>
            <person name="Yan X."/>
            <person name="He J."/>
            <person name="Li S."/>
        </authorList>
    </citation>
    <scope>NUCLEOTIDE SEQUENCE [LARGE SCALE GENOMIC DNA]</scope>
    <source>
        <strain evidence="3 5">DE-13</strain>
        <plasmid evidence="3">pDE6</plasmid>
        <plasmid evidence="5">Plasmid pDE6</plasmid>
    </source>
</reference>
<evidence type="ECO:0000313" key="5">
    <source>
        <dbReference type="Proteomes" id="UP000056968"/>
    </source>
</evidence>
<protein>
    <recommendedName>
        <fullName evidence="6">Mobilization protein</fullName>
    </recommendedName>
</protein>
<dbReference type="EMBL" id="CP013270">
    <property type="protein sequence ID" value="ALR23270.1"/>
    <property type="molecule type" value="Genomic_DNA"/>
</dbReference>
<accession>A0A0S3F652</accession>